<protein>
    <recommendedName>
        <fullName evidence="4">Carboxypeptidase regulatory-like domain-containing protein</fullName>
    </recommendedName>
</protein>
<gene>
    <name evidence="2" type="ORF">A2988_04355</name>
</gene>
<accession>A0A1F5BVS7</accession>
<dbReference type="AlphaFoldDB" id="A0A1F5BVS7"/>
<keyword evidence="1" id="KW-0812">Transmembrane</keyword>
<name>A0A1F5BVS7_9BACT</name>
<dbReference type="Proteomes" id="UP000176650">
    <property type="component" value="Unassembled WGS sequence"/>
</dbReference>
<reference evidence="2 3" key="1">
    <citation type="journal article" date="2016" name="Nat. Commun.">
        <title>Thousands of microbial genomes shed light on interconnected biogeochemical processes in an aquifer system.</title>
        <authorList>
            <person name="Anantharaman K."/>
            <person name="Brown C.T."/>
            <person name="Hug L.A."/>
            <person name="Sharon I."/>
            <person name="Castelle C.J."/>
            <person name="Probst A.J."/>
            <person name="Thomas B.C."/>
            <person name="Singh A."/>
            <person name="Wilkins M.J."/>
            <person name="Karaoz U."/>
            <person name="Brodie E.L."/>
            <person name="Williams K.H."/>
            <person name="Hubbard S.S."/>
            <person name="Banfield J.F."/>
        </authorList>
    </citation>
    <scope>NUCLEOTIDE SEQUENCE [LARGE SCALE GENOMIC DNA]</scope>
</reference>
<proteinExistence type="predicted"/>
<sequence>MTTFTKNAIIGGYFLFLALAVVYVIQESSRLEKGYRAIGNEIACTMEAKLCPDGSAVGRVGSSCEFAPCPGTQDGASAGEGVFRPDDPVGRVSGRVSIRPLCPVEPCRGGMMQNPYIGREIVLRSQDGRVFAAALDDEGNFKLNAPAGAYTMNLSNCVFMGCAYALPKNITLEAGKTTRMDIDIDTGIR</sequence>
<keyword evidence="1" id="KW-1133">Transmembrane helix</keyword>
<evidence type="ECO:0000313" key="2">
    <source>
        <dbReference type="EMBL" id="OGD34700.1"/>
    </source>
</evidence>
<evidence type="ECO:0008006" key="4">
    <source>
        <dbReference type="Google" id="ProtNLM"/>
    </source>
</evidence>
<dbReference type="EMBL" id="MEYS01000001">
    <property type="protein sequence ID" value="OGD34700.1"/>
    <property type="molecule type" value="Genomic_DNA"/>
</dbReference>
<evidence type="ECO:0000313" key="3">
    <source>
        <dbReference type="Proteomes" id="UP000176650"/>
    </source>
</evidence>
<evidence type="ECO:0000256" key="1">
    <source>
        <dbReference type="SAM" id="Phobius"/>
    </source>
</evidence>
<comment type="caution">
    <text evidence="2">The sequence shown here is derived from an EMBL/GenBank/DDBJ whole genome shotgun (WGS) entry which is preliminary data.</text>
</comment>
<keyword evidence="1" id="KW-0472">Membrane</keyword>
<feature type="transmembrane region" description="Helical" evidence="1">
    <location>
        <begin position="6"/>
        <end position="25"/>
    </location>
</feature>
<dbReference type="STRING" id="1797298.A2988_04355"/>
<organism evidence="2 3">
    <name type="scientific">Candidatus Azambacteria bacterium RIFCSPLOWO2_01_FULL_46_25</name>
    <dbReference type="NCBI Taxonomy" id="1797298"/>
    <lineage>
        <taxon>Bacteria</taxon>
        <taxon>Candidatus Azamiibacteriota</taxon>
    </lineage>
</organism>